<dbReference type="GO" id="GO:0016712">
    <property type="term" value="F:oxidoreductase activity, acting on paired donors, with incorporation or reduction of molecular oxygen, reduced flavin or flavoprotein as one donor, and incorporation of one atom of oxygen"/>
    <property type="evidence" value="ECO:0007669"/>
    <property type="project" value="TreeGrafter"/>
</dbReference>
<dbReference type="KEGG" id="tut:112538548"/>
<feature type="transmembrane region" description="Helical" evidence="9">
    <location>
        <begin position="212"/>
        <end position="235"/>
    </location>
</feature>
<evidence type="ECO:0000256" key="3">
    <source>
        <dbReference type="ARBA" id="ARBA00022723"/>
    </source>
</evidence>
<dbReference type="AlphaFoldDB" id="T1JZS1"/>
<evidence type="ECO:0000256" key="2">
    <source>
        <dbReference type="ARBA" id="ARBA00010617"/>
    </source>
</evidence>
<dbReference type="PROSITE" id="PS00086">
    <property type="entry name" value="CYTOCHROME_P450"/>
    <property type="match status" value="1"/>
</dbReference>
<evidence type="ECO:0000256" key="6">
    <source>
        <dbReference type="ARBA" id="ARBA00023033"/>
    </source>
</evidence>
<evidence type="ECO:0000256" key="5">
    <source>
        <dbReference type="ARBA" id="ARBA00023004"/>
    </source>
</evidence>
<keyword evidence="6 8" id="KW-0503">Monooxygenase</keyword>
<dbReference type="OrthoDB" id="1844152at2759"/>
<proteinExistence type="evidence at transcript level"/>
<sequence>MLFGFNVNPTLINIFCGCLIVWLIKYLFNFINRIHKLPPGPWGLPIVGYLPFIKKDAYIQMTELAKKYGPVFSFKCGQFDVVVINGTELMKEALVNEQILDRPKDFFTPGMTKIPSLVEMSGEVWRQQRRVALTIFRNVGLGKSKLEEKIKEEINFFTRKIDSFEGKKFNFDDLIHLSVANVVSIILFGHRYDYEDPFAIEMANSLKKVNQNFHYFYGLTFLPSFYNFISSLSFLSPNYKKMVQNQMQLEDKVTTEVKEHLEKGDSREINDYIDGYLEAINKQKGENNYSFNLETLRRNVADFYAAGSDTIAATLKWIMLYLVLYPECQQRIQDEIKETIGSEREPEYADRQQMPYTMAFLYESLRLSSIVALNVYRRATRETHIAGYIIPKDAFVVMNFWSVHRDPNLWDDPDSFKPERFLNEDGSKVVKSFNFFPFSAGKRVCPGENLSWMELFLYLVSILQKFRIAAPEGERISLESKFMFTISPKKPVELVCKRT</sequence>
<dbReference type="EMBL" id="CAEY01001125">
    <property type="status" value="NOT_ANNOTATED_CDS"/>
    <property type="molecule type" value="Genomic_DNA"/>
</dbReference>
<keyword evidence="7 8" id="KW-0349">Heme</keyword>
<dbReference type="InterPro" id="IPR017972">
    <property type="entry name" value="Cyt_P450_CS"/>
</dbReference>
<dbReference type="InterPro" id="IPR001128">
    <property type="entry name" value="Cyt_P450"/>
</dbReference>
<dbReference type="EMBL" id="MT787327">
    <property type="protein sequence ID" value="QOV04245.1"/>
    <property type="molecule type" value="mRNA"/>
</dbReference>
<comment type="cofactor">
    <cofactor evidence="1 7">
        <name>heme</name>
        <dbReference type="ChEBI" id="CHEBI:30413"/>
    </cofactor>
</comment>
<keyword evidence="9" id="KW-1133">Transmembrane helix</keyword>
<dbReference type="InterPro" id="IPR036396">
    <property type="entry name" value="Cyt_P450_sf"/>
</dbReference>
<dbReference type="GO" id="GO:0005506">
    <property type="term" value="F:iron ion binding"/>
    <property type="evidence" value="ECO:0007669"/>
    <property type="project" value="InterPro"/>
</dbReference>
<dbReference type="GO" id="GO:0020037">
    <property type="term" value="F:heme binding"/>
    <property type="evidence" value="ECO:0007669"/>
    <property type="project" value="InterPro"/>
</dbReference>
<reference evidence="10" key="3">
    <citation type="journal article" date="2021" name="Pest Manag.">
        <title>Transcriptome profiling and functional analysis suggest that the constitutive overexpression of four cytochrome P450s confers resistance to abamectin in Tetranychus urticae from China.</title>
        <authorList>
            <person name="Xu D."/>
            <person name="Zhang Y."/>
            <person name="Zhang Y."/>
            <person name="Wu Q."/>
            <person name="Guo Z."/>
            <person name="Xie W."/>
            <person name="Zhou X."/>
            <person name="Wang S."/>
        </authorList>
    </citation>
    <scope>NUCLEOTIDE SEQUENCE</scope>
</reference>
<evidence type="ECO:0000256" key="7">
    <source>
        <dbReference type="PIRSR" id="PIRSR602401-1"/>
    </source>
</evidence>
<evidence type="ECO:0000313" key="11">
    <source>
        <dbReference type="EnsemblMetazoa" id="tetur03g05010.1"/>
    </source>
</evidence>
<evidence type="ECO:0000256" key="4">
    <source>
        <dbReference type="ARBA" id="ARBA00023002"/>
    </source>
</evidence>
<dbReference type="RefSeq" id="XP_025015985.1">
    <property type="nucleotide sequence ID" value="XM_025160217.1"/>
</dbReference>
<reference evidence="12" key="1">
    <citation type="submission" date="2011-08" db="EMBL/GenBank/DDBJ databases">
        <authorList>
            <person name="Rombauts S."/>
        </authorList>
    </citation>
    <scope>NUCLEOTIDE SEQUENCE</scope>
    <source>
        <strain evidence="12">London</strain>
    </source>
</reference>
<dbReference type="Proteomes" id="UP000015104">
    <property type="component" value="Unassembled WGS sequence"/>
</dbReference>
<dbReference type="InterPro" id="IPR002401">
    <property type="entry name" value="Cyt_P450_E_grp-I"/>
</dbReference>
<dbReference type="InterPro" id="IPR050182">
    <property type="entry name" value="Cytochrome_P450_fam2"/>
</dbReference>
<dbReference type="GO" id="GO:0006805">
    <property type="term" value="P:xenobiotic metabolic process"/>
    <property type="evidence" value="ECO:0007669"/>
    <property type="project" value="TreeGrafter"/>
</dbReference>
<dbReference type="FunFam" id="1.10.630.10:FF:000036">
    <property type="entry name" value="CYtochrome P450 family"/>
    <property type="match status" value="1"/>
</dbReference>
<comment type="similarity">
    <text evidence="2 8">Belongs to the cytochrome P450 family.</text>
</comment>
<dbReference type="SUPFAM" id="SSF48264">
    <property type="entry name" value="Cytochrome P450"/>
    <property type="match status" value="1"/>
</dbReference>
<dbReference type="PRINTS" id="PR00385">
    <property type="entry name" value="P450"/>
</dbReference>
<evidence type="ECO:0000313" key="12">
    <source>
        <dbReference type="Proteomes" id="UP000015104"/>
    </source>
</evidence>
<evidence type="ECO:0000256" key="8">
    <source>
        <dbReference type="RuleBase" id="RU000461"/>
    </source>
</evidence>
<dbReference type="STRING" id="32264.T1JZS1"/>
<dbReference type="Pfam" id="PF00067">
    <property type="entry name" value="p450"/>
    <property type="match status" value="1"/>
</dbReference>
<keyword evidence="9" id="KW-0472">Membrane</keyword>
<protein>
    <submittedName>
        <fullName evidence="10">Cytochrome P450 392D4</fullName>
    </submittedName>
</protein>
<dbReference type="GO" id="GO:0005737">
    <property type="term" value="C:cytoplasm"/>
    <property type="evidence" value="ECO:0007669"/>
    <property type="project" value="TreeGrafter"/>
</dbReference>
<evidence type="ECO:0000256" key="1">
    <source>
        <dbReference type="ARBA" id="ARBA00001971"/>
    </source>
</evidence>
<dbReference type="eggNOG" id="KOG0156">
    <property type="taxonomic scope" value="Eukaryota"/>
</dbReference>
<dbReference type="EnsemblMetazoa" id="tetur03g05010.1">
    <property type="protein sequence ID" value="tetur03g05010.1"/>
    <property type="gene ID" value="tetur03g05010"/>
</dbReference>
<organism evidence="11 12">
    <name type="scientific">Tetranychus urticae</name>
    <name type="common">Two-spotted spider mite</name>
    <dbReference type="NCBI Taxonomy" id="32264"/>
    <lineage>
        <taxon>Eukaryota</taxon>
        <taxon>Metazoa</taxon>
        <taxon>Ecdysozoa</taxon>
        <taxon>Arthropoda</taxon>
        <taxon>Chelicerata</taxon>
        <taxon>Arachnida</taxon>
        <taxon>Acari</taxon>
        <taxon>Acariformes</taxon>
        <taxon>Trombidiformes</taxon>
        <taxon>Prostigmata</taxon>
        <taxon>Eleutherengona</taxon>
        <taxon>Raphignathae</taxon>
        <taxon>Tetranychoidea</taxon>
        <taxon>Tetranychidae</taxon>
        <taxon>Tetranychus</taxon>
    </lineage>
</organism>
<dbReference type="PANTHER" id="PTHR24300">
    <property type="entry name" value="CYTOCHROME P450 508A4-RELATED"/>
    <property type="match status" value="1"/>
</dbReference>
<evidence type="ECO:0000313" key="10">
    <source>
        <dbReference type="EMBL" id="QOV04245.1"/>
    </source>
</evidence>
<keyword evidence="5 7" id="KW-0408">Iron</keyword>
<reference evidence="11" key="2">
    <citation type="submission" date="2015-06" db="UniProtKB">
        <authorList>
            <consortium name="EnsemblMetazoa"/>
        </authorList>
    </citation>
    <scope>IDENTIFICATION</scope>
</reference>
<accession>T1JZS1</accession>
<dbReference type="GO" id="GO:0006082">
    <property type="term" value="P:organic acid metabolic process"/>
    <property type="evidence" value="ECO:0007669"/>
    <property type="project" value="TreeGrafter"/>
</dbReference>
<name>T1JZS1_TETUR</name>
<keyword evidence="4 8" id="KW-0560">Oxidoreductase</keyword>
<feature type="transmembrane region" description="Helical" evidence="9">
    <location>
        <begin position="12"/>
        <end position="28"/>
    </location>
</feature>
<keyword evidence="3 7" id="KW-0479">Metal-binding</keyword>
<keyword evidence="12" id="KW-1185">Reference proteome</keyword>
<dbReference type="Gene3D" id="1.10.630.10">
    <property type="entry name" value="Cytochrome P450"/>
    <property type="match status" value="1"/>
</dbReference>
<keyword evidence="9" id="KW-0812">Transmembrane</keyword>
<dbReference type="PANTHER" id="PTHR24300:SF375">
    <property type="entry name" value="CYTOCHROME P450 FAMILY"/>
    <property type="match status" value="1"/>
</dbReference>
<evidence type="ECO:0000256" key="9">
    <source>
        <dbReference type="SAM" id="Phobius"/>
    </source>
</evidence>
<dbReference type="HOGENOM" id="CLU_001570_22_0_1"/>
<dbReference type="GeneID" id="112538548"/>
<dbReference type="OMA" id="MNDINHF"/>
<dbReference type="PRINTS" id="PR00463">
    <property type="entry name" value="EP450I"/>
</dbReference>
<feature type="binding site" description="axial binding residue" evidence="7">
    <location>
        <position position="445"/>
    </location>
    <ligand>
        <name>heme</name>
        <dbReference type="ChEBI" id="CHEBI:30413"/>
    </ligand>
    <ligandPart>
        <name>Fe</name>
        <dbReference type="ChEBI" id="CHEBI:18248"/>
    </ligandPart>
</feature>